<reference evidence="2 3" key="1">
    <citation type="submission" date="2015-07" db="EMBL/GenBank/DDBJ databases">
        <title>Comparative genomics of the Sigatoka disease complex on banana suggests a link between parallel evolutionary changes in Pseudocercospora fijiensis and Pseudocercospora eumusae and increased virulence on the banana host.</title>
        <authorList>
            <person name="Chang T.-C."/>
            <person name="Salvucci A."/>
            <person name="Crous P.W."/>
            <person name="Stergiopoulos I."/>
        </authorList>
    </citation>
    <scope>NUCLEOTIDE SEQUENCE [LARGE SCALE GENOMIC DNA]</scope>
    <source>
        <strain evidence="2 3">CBS 116634</strain>
    </source>
</reference>
<feature type="region of interest" description="Disordered" evidence="1">
    <location>
        <begin position="153"/>
        <end position="173"/>
    </location>
</feature>
<gene>
    <name evidence="2" type="ORF">AC579_9199</name>
</gene>
<protein>
    <submittedName>
        <fullName evidence="2">Uncharacterized protein</fullName>
    </submittedName>
</protein>
<comment type="caution">
    <text evidence="2">The sequence shown here is derived from an EMBL/GenBank/DDBJ whole genome shotgun (WGS) entry which is preliminary data.</text>
</comment>
<dbReference type="Proteomes" id="UP000073492">
    <property type="component" value="Unassembled WGS sequence"/>
</dbReference>
<organism evidence="2 3">
    <name type="scientific">Pseudocercospora musae</name>
    <dbReference type="NCBI Taxonomy" id="113226"/>
    <lineage>
        <taxon>Eukaryota</taxon>
        <taxon>Fungi</taxon>
        <taxon>Dikarya</taxon>
        <taxon>Ascomycota</taxon>
        <taxon>Pezizomycotina</taxon>
        <taxon>Dothideomycetes</taxon>
        <taxon>Dothideomycetidae</taxon>
        <taxon>Mycosphaerellales</taxon>
        <taxon>Mycosphaerellaceae</taxon>
        <taxon>Pseudocercospora</taxon>
    </lineage>
</organism>
<keyword evidence="3" id="KW-1185">Reference proteome</keyword>
<dbReference type="EMBL" id="LFZO01001219">
    <property type="protein sequence ID" value="KXS93478.1"/>
    <property type="molecule type" value="Genomic_DNA"/>
</dbReference>
<dbReference type="AlphaFoldDB" id="A0A139GTG0"/>
<evidence type="ECO:0000313" key="2">
    <source>
        <dbReference type="EMBL" id="KXS93478.1"/>
    </source>
</evidence>
<accession>A0A139GTG0</accession>
<evidence type="ECO:0000256" key="1">
    <source>
        <dbReference type="SAM" id="MobiDB-lite"/>
    </source>
</evidence>
<name>A0A139GTG0_9PEZI</name>
<dbReference type="OrthoDB" id="412788at2759"/>
<sequence length="173" mass="19293">MGSIGEEATIYGEFMHPVITAETKNNDPWQRYHNAPPPLDPLVPRYPLHVHSAQIHKHIARRIAAKSWLRSGQTSSTFLGQLNGEECCSQAVAETYHPEVIDLVENTTGCKEVFIFGGVFRQGKRALEAYKLPSAESSRKPWTSRNLNSSISLQDKQNSSLPHHSRCSVNGTL</sequence>
<proteinExistence type="predicted"/>
<evidence type="ECO:0000313" key="3">
    <source>
        <dbReference type="Proteomes" id="UP000073492"/>
    </source>
</evidence>